<keyword evidence="3" id="KW-1185">Reference proteome</keyword>
<dbReference type="InterPro" id="IPR025457">
    <property type="entry name" value="DUF4277"/>
</dbReference>
<accession>A0ABN3EZ15</accession>
<dbReference type="InterPro" id="IPR047654">
    <property type="entry name" value="IS1634_transpos"/>
</dbReference>
<dbReference type="EMBL" id="BAAATR010000059">
    <property type="protein sequence ID" value="GAA2277798.1"/>
    <property type="molecule type" value="Genomic_DNA"/>
</dbReference>
<dbReference type="Pfam" id="PF14104">
    <property type="entry name" value="DUF4277"/>
    <property type="match status" value="1"/>
</dbReference>
<comment type="caution">
    <text evidence="2">The sequence shown here is derived from an EMBL/GenBank/DDBJ whole genome shotgun (WGS) entry which is preliminary data.</text>
</comment>
<sequence>MVSVVEKRLGALPVAAEFLRRLDVAGIVDALCPGGASAHLTHGQVIEVLIANRLTSPAPLVRVGDWARTWAVEEVFGVEPGLLNDDRLARALDAIAPQLEQIAGTVGARAIAEFGIDVGRMHWDMTSMSVQGAYPDQDQDCAFPLIGYGHPKDRRVDLKQIQAGLAVTGDGGIPVHARVLGGGTAEVGQVVGAMKDLQKITAPRKFLLVAGSKLVSYANIAALLEARVPFIAPVPASQVKDEVYAALDLEQAAVVDWVPDREAGKDPAEREVYRVLEDTHTMGGPRKRDPVLKLRRILVHSTGNAAGQKAARDKRLTRAREDLDTLARAAGGRYYSTAEKVAARVGVIAAKRRVTSCLRWHTDTGTNGKPSLDWSFDQDLLNAEAAVDGWYALITWLTANQADPAQVLIQYKGQGTVERRYADFKGPLAVTPVFVQHNHRVAALIQVICLALLVFSLIERQARRALGPQQTMAGLYPDNRRVRPTGRMILYHLGELTLRIGHITDPPTIQITRGVQLHLLDLLDVDIRQTRWPQT</sequence>
<feature type="domain" description="DUF4277" evidence="1">
    <location>
        <begin position="7"/>
        <end position="96"/>
    </location>
</feature>
<evidence type="ECO:0000259" key="1">
    <source>
        <dbReference type="Pfam" id="PF14104"/>
    </source>
</evidence>
<reference evidence="2 3" key="1">
    <citation type="journal article" date="2019" name="Int. J. Syst. Evol. Microbiol.">
        <title>The Global Catalogue of Microorganisms (GCM) 10K type strain sequencing project: providing services to taxonomists for standard genome sequencing and annotation.</title>
        <authorList>
            <consortium name="The Broad Institute Genomics Platform"/>
            <consortium name="The Broad Institute Genome Sequencing Center for Infectious Disease"/>
            <person name="Wu L."/>
            <person name="Ma J."/>
        </authorList>
    </citation>
    <scope>NUCLEOTIDE SEQUENCE [LARGE SCALE GENOMIC DNA]</scope>
    <source>
        <strain evidence="2 3">JCM 7356</strain>
    </source>
</reference>
<name>A0ABN3EZ15_9ACTN</name>
<organism evidence="2 3">
    <name type="scientific">Kitasatospora cystarginea</name>
    <dbReference type="NCBI Taxonomy" id="58350"/>
    <lineage>
        <taxon>Bacteria</taxon>
        <taxon>Bacillati</taxon>
        <taxon>Actinomycetota</taxon>
        <taxon>Actinomycetes</taxon>
        <taxon>Kitasatosporales</taxon>
        <taxon>Streptomycetaceae</taxon>
        <taxon>Kitasatospora</taxon>
    </lineage>
</organism>
<evidence type="ECO:0000313" key="3">
    <source>
        <dbReference type="Proteomes" id="UP001500305"/>
    </source>
</evidence>
<dbReference type="Proteomes" id="UP001500305">
    <property type="component" value="Unassembled WGS sequence"/>
</dbReference>
<protein>
    <recommendedName>
        <fullName evidence="1">DUF4277 domain-containing protein</fullName>
    </recommendedName>
</protein>
<evidence type="ECO:0000313" key="2">
    <source>
        <dbReference type="EMBL" id="GAA2277798.1"/>
    </source>
</evidence>
<dbReference type="NCBIfam" id="NF033559">
    <property type="entry name" value="transpos_IS1634"/>
    <property type="match status" value="1"/>
</dbReference>
<gene>
    <name evidence="2" type="ORF">GCM10010430_74610</name>
</gene>
<proteinExistence type="predicted"/>
<dbReference type="PANTHER" id="PTHR34614:SF2">
    <property type="entry name" value="TRANSPOSASE IS4-LIKE DOMAIN-CONTAINING PROTEIN"/>
    <property type="match status" value="1"/>
</dbReference>
<dbReference type="PANTHER" id="PTHR34614">
    <property type="match status" value="1"/>
</dbReference>